<organism evidence="1 2">
    <name type="scientific">Candidatus Nitrosocosmicus franklandianus</name>
    <dbReference type="NCBI Taxonomy" id="1798806"/>
    <lineage>
        <taxon>Archaea</taxon>
        <taxon>Nitrososphaerota</taxon>
        <taxon>Nitrososphaeria</taxon>
        <taxon>Nitrososphaerales</taxon>
        <taxon>Nitrososphaeraceae</taxon>
        <taxon>Candidatus Nitrosocosmicus</taxon>
    </lineage>
</organism>
<evidence type="ECO:0008006" key="3">
    <source>
        <dbReference type="Google" id="ProtNLM"/>
    </source>
</evidence>
<dbReference type="KEGG" id="nfn:NFRAN_0487"/>
<protein>
    <recommendedName>
        <fullName evidence="3">Integrase SSV1 C-terminal domain-containing protein</fullName>
    </recommendedName>
</protein>
<evidence type="ECO:0000313" key="2">
    <source>
        <dbReference type="Proteomes" id="UP000294299"/>
    </source>
</evidence>
<dbReference type="OrthoDB" id="382020at2157"/>
<reference evidence="1 2" key="1">
    <citation type="submission" date="2019-02" db="EMBL/GenBank/DDBJ databases">
        <authorList>
            <person name="Lehtovirta-Morley E L."/>
        </authorList>
    </citation>
    <scope>NUCLEOTIDE SEQUENCE [LARGE SCALE GENOMIC DNA]</scope>
    <source>
        <strain evidence="1">NFRAN1</strain>
    </source>
</reference>
<evidence type="ECO:0000313" key="1">
    <source>
        <dbReference type="EMBL" id="VFJ12808.1"/>
    </source>
</evidence>
<dbReference type="AlphaFoldDB" id="A0A484I4Y9"/>
<dbReference type="GeneID" id="39420017"/>
<dbReference type="EMBL" id="LR216287">
    <property type="protein sequence ID" value="VFJ12808.1"/>
    <property type="molecule type" value="Genomic_DNA"/>
</dbReference>
<gene>
    <name evidence="1" type="ORF">NFRAN_0487</name>
</gene>
<keyword evidence="2" id="KW-1185">Reference proteome</keyword>
<dbReference type="Proteomes" id="UP000294299">
    <property type="component" value="Chromosome NFRAN"/>
</dbReference>
<proteinExistence type="predicted"/>
<dbReference type="RefSeq" id="WP_134482845.1">
    <property type="nucleotide sequence ID" value="NZ_LR216287.1"/>
</dbReference>
<sequence>MREQIDDYSTFDGKKHIGLNGFLQYLLSLKLNPATIKTRMACAKYYHHLLVTRDFSEIMEFSIDKKKHIMKSLALLSKYLGCSETWHPYTNRYKLKWTAIRDSLTSFHSITNQDKDFSNMLGWLKNAIEKYLRFYNIVKFRVLIGLRPVQILKSFALILNPESKKECHSQDGKVIEHFRFPSIFLRRTKKVSYRA</sequence>
<name>A0A484I4Y9_9ARCH</name>
<accession>A0A484I4Y9</accession>